<sequence length="121" mass="13181">MESAIFHSSLGGGAYSFLTRVRVGGGGGVVLLVIVVVFDDRRLGKSGHKAKDCRHKKEHEGGNSGGNSNQENHVESPTEFAGVIEAFLTTNDVDWWLDTGATKHICNSRKMFISYQKVNDT</sequence>
<dbReference type="OrthoDB" id="2596766at2759"/>
<dbReference type="Proteomes" id="UP000245207">
    <property type="component" value="Unassembled WGS sequence"/>
</dbReference>
<comment type="caution">
    <text evidence="4">The sequence shown here is derived from an EMBL/GenBank/DDBJ whole genome shotgun (WGS) entry which is preliminary data.</text>
</comment>
<dbReference type="InterPro" id="IPR054722">
    <property type="entry name" value="PolX-like_BBD"/>
</dbReference>
<accession>A0A2U1NBH7</accession>
<keyword evidence="2" id="KW-0472">Membrane</keyword>
<evidence type="ECO:0000259" key="3">
    <source>
        <dbReference type="Pfam" id="PF22936"/>
    </source>
</evidence>
<protein>
    <recommendedName>
        <fullName evidence="3">Retrovirus-related Pol polyprotein from transposon TNT 1-94-like beta-barrel domain-containing protein</fullName>
    </recommendedName>
</protein>
<dbReference type="PANTHER" id="PTHR47592">
    <property type="entry name" value="PBF68 PROTEIN"/>
    <property type="match status" value="1"/>
</dbReference>
<reference evidence="4 5" key="1">
    <citation type="journal article" date="2018" name="Mol. Plant">
        <title>The genome of Artemisia annua provides insight into the evolution of Asteraceae family and artemisinin biosynthesis.</title>
        <authorList>
            <person name="Shen Q."/>
            <person name="Zhang L."/>
            <person name="Liao Z."/>
            <person name="Wang S."/>
            <person name="Yan T."/>
            <person name="Shi P."/>
            <person name="Liu M."/>
            <person name="Fu X."/>
            <person name="Pan Q."/>
            <person name="Wang Y."/>
            <person name="Lv Z."/>
            <person name="Lu X."/>
            <person name="Zhang F."/>
            <person name="Jiang W."/>
            <person name="Ma Y."/>
            <person name="Chen M."/>
            <person name="Hao X."/>
            <person name="Li L."/>
            <person name="Tang Y."/>
            <person name="Lv G."/>
            <person name="Zhou Y."/>
            <person name="Sun X."/>
            <person name="Brodelius P.E."/>
            <person name="Rose J.K.C."/>
            <person name="Tang K."/>
        </authorList>
    </citation>
    <scope>NUCLEOTIDE SEQUENCE [LARGE SCALE GENOMIC DNA]</scope>
    <source>
        <strain evidence="5">cv. Huhao1</strain>
        <tissue evidence="4">Leaf</tissue>
    </source>
</reference>
<evidence type="ECO:0000313" key="4">
    <source>
        <dbReference type="EMBL" id="PWA70850.1"/>
    </source>
</evidence>
<evidence type="ECO:0000256" key="2">
    <source>
        <dbReference type="SAM" id="Phobius"/>
    </source>
</evidence>
<organism evidence="4 5">
    <name type="scientific">Artemisia annua</name>
    <name type="common">Sweet wormwood</name>
    <dbReference type="NCBI Taxonomy" id="35608"/>
    <lineage>
        <taxon>Eukaryota</taxon>
        <taxon>Viridiplantae</taxon>
        <taxon>Streptophyta</taxon>
        <taxon>Embryophyta</taxon>
        <taxon>Tracheophyta</taxon>
        <taxon>Spermatophyta</taxon>
        <taxon>Magnoliopsida</taxon>
        <taxon>eudicotyledons</taxon>
        <taxon>Gunneridae</taxon>
        <taxon>Pentapetalae</taxon>
        <taxon>asterids</taxon>
        <taxon>campanulids</taxon>
        <taxon>Asterales</taxon>
        <taxon>Asteraceae</taxon>
        <taxon>Asteroideae</taxon>
        <taxon>Anthemideae</taxon>
        <taxon>Artemisiinae</taxon>
        <taxon>Artemisia</taxon>
    </lineage>
</organism>
<keyword evidence="2" id="KW-1133">Transmembrane helix</keyword>
<gene>
    <name evidence="4" type="ORF">CTI12_AA285840</name>
</gene>
<keyword evidence="2" id="KW-0812">Transmembrane</keyword>
<name>A0A2U1NBH7_ARTAN</name>
<evidence type="ECO:0000256" key="1">
    <source>
        <dbReference type="SAM" id="MobiDB-lite"/>
    </source>
</evidence>
<proteinExistence type="predicted"/>
<feature type="transmembrane region" description="Helical" evidence="2">
    <location>
        <begin position="20"/>
        <end position="38"/>
    </location>
</feature>
<feature type="region of interest" description="Disordered" evidence="1">
    <location>
        <begin position="44"/>
        <end position="75"/>
    </location>
</feature>
<feature type="compositionally biased region" description="Basic residues" evidence="1">
    <location>
        <begin position="44"/>
        <end position="57"/>
    </location>
</feature>
<evidence type="ECO:0000313" key="5">
    <source>
        <dbReference type="Proteomes" id="UP000245207"/>
    </source>
</evidence>
<keyword evidence="5" id="KW-1185">Reference proteome</keyword>
<dbReference type="Pfam" id="PF22936">
    <property type="entry name" value="Pol_BBD"/>
    <property type="match status" value="1"/>
</dbReference>
<dbReference type="EMBL" id="PKPP01003171">
    <property type="protein sequence ID" value="PWA70850.1"/>
    <property type="molecule type" value="Genomic_DNA"/>
</dbReference>
<feature type="domain" description="Retrovirus-related Pol polyprotein from transposon TNT 1-94-like beta-barrel" evidence="3">
    <location>
        <begin position="95"/>
        <end position="119"/>
    </location>
</feature>
<dbReference type="AlphaFoldDB" id="A0A2U1NBH7"/>